<dbReference type="EMBL" id="PP944851">
    <property type="protein sequence ID" value="XDJ02206.1"/>
    <property type="molecule type" value="Genomic_DNA"/>
</dbReference>
<name>A0AB39C6K8_9CAUD</name>
<reference evidence="1" key="1">
    <citation type="submission" date="2024-06" db="EMBL/GenBank/DDBJ databases">
        <title>This phage originates from the Bacteriophage catalogue of the Bacteriophage Competence Centre, Department of Microbiology und Biotechnology, Max Rubner-Institut, Kiel, Germany.</title>
        <authorList>
            <person name="Sprotte S."/>
            <person name="Brinks E."/>
            <person name="Hille F."/>
        </authorList>
    </citation>
    <scope>NUCLEOTIDE SEQUENCE</scope>
</reference>
<protein>
    <submittedName>
        <fullName evidence="1">Uncharacterized protein</fullName>
    </submittedName>
</protein>
<sequence>METMYTVIYKNAVESEPALEGGSFLTDAPKTDGLKLMIFGTRVFEVEFIDHAEKKIYATRIR</sequence>
<evidence type="ECO:0000313" key="1">
    <source>
        <dbReference type="EMBL" id="XDJ02206.1"/>
    </source>
</evidence>
<accession>A0AB39C6K8</accession>
<proteinExistence type="predicted"/>
<organism evidence="1">
    <name type="scientific">Enterococcus phage PMBT56</name>
    <dbReference type="NCBI Taxonomy" id="3229530"/>
    <lineage>
        <taxon>Viruses</taxon>
        <taxon>Duplodnaviria</taxon>
        <taxon>Heunggongvirae</taxon>
        <taxon>Uroviricota</taxon>
        <taxon>Caudoviricetes</taxon>
        <taxon>Saphexavirus</taxon>
    </lineage>
</organism>